<gene>
    <name evidence="3" type="ORF">SAMN05216245_103106</name>
</gene>
<organism evidence="3 4">
    <name type="scientific">Succiniclasticum ruminis DSM 9236</name>
    <dbReference type="NCBI Taxonomy" id="1123323"/>
    <lineage>
        <taxon>Bacteria</taxon>
        <taxon>Bacillati</taxon>
        <taxon>Bacillota</taxon>
        <taxon>Negativicutes</taxon>
        <taxon>Acidaminococcales</taxon>
        <taxon>Acidaminococcaceae</taxon>
        <taxon>Succiniclasticum</taxon>
    </lineage>
</organism>
<reference evidence="3 4" key="1">
    <citation type="submission" date="2016-10" db="EMBL/GenBank/DDBJ databases">
        <authorList>
            <person name="de Groot N.N."/>
        </authorList>
    </citation>
    <scope>NUCLEOTIDE SEQUENCE [LARGE SCALE GENOMIC DNA]</scope>
    <source>
        <strain evidence="3 4">DSM 9236</strain>
    </source>
</reference>
<dbReference type="SUPFAM" id="SSF52218">
    <property type="entry name" value="Flavoproteins"/>
    <property type="match status" value="1"/>
</dbReference>
<dbReference type="GO" id="GO:0016651">
    <property type="term" value="F:oxidoreductase activity, acting on NAD(P)H"/>
    <property type="evidence" value="ECO:0007669"/>
    <property type="project" value="UniProtKB-ARBA"/>
</dbReference>
<dbReference type="Gene3D" id="3.40.50.360">
    <property type="match status" value="1"/>
</dbReference>
<dbReference type="EMBL" id="FONL01000003">
    <property type="protein sequence ID" value="SFE25537.1"/>
    <property type="molecule type" value="Genomic_DNA"/>
</dbReference>
<proteinExistence type="predicted"/>
<dbReference type="PROSITE" id="PS51257">
    <property type="entry name" value="PROKAR_LIPOPROTEIN"/>
    <property type="match status" value="1"/>
</dbReference>
<sequence>MKRVLFFLTAVFLLAAFAGGCGGEKKAEKPAAKPAATETKKAEAAPAPSAGGKKILVAYFSRTGEEYGVGVITKGNTAVVADAIAEITGADKFEIKTVKAYPQAYRETTDVAKKEKQDNVRPEIVGKPGNLKDYDTVFLGYPIWWSDLPMAVYTFLENNDFNGKTIIPFCTSAGSYMTGKESRITDHAKGATVLNKGLGLPGRMSQEDPKAVKSEVGKWLKEIGYAK</sequence>
<dbReference type="RefSeq" id="WP_093912941.1">
    <property type="nucleotide sequence ID" value="NZ_FONL01000003.1"/>
</dbReference>
<protein>
    <submittedName>
        <fullName evidence="3">Flavodoxin</fullName>
    </submittedName>
</protein>
<dbReference type="AlphaFoldDB" id="A0A1I1Z1F2"/>
<evidence type="ECO:0000259" key="2">
    <source>
        <dbReference type="Pfam" id="PF12682"/>
    </source>
</evidence>
<feature type="signal peptide" evidence="1">
    <location>
        <begin position="1"/>
        <end position="18"/>
    </location>
</feature>
<dbReference type="STRING" id="1123323.SAMN05216245_103106"/>
<name>A0A1I1Z1F2_9FIRM</name>
<evidence type="ECO:0000313" key="3">
    <source>
        <dbReference type="EMBL" id="SFE25537.1"/>
    </source>
</evidence>
<accession>A0A1I1Z1F2</accession>
<evidence type="ECO:0000256" key="1">
    <source>
        <dbReference type="SAM" id="SignalP"/>
    </source>
</evidence>
<dbReference type="GO" id="GO:0010181">
    <property type="term" value="F:FMN binding"/>
    <property type="evidence" value="ECO:0007669"/>
    <property type="project" value="InterPro"/>
</dbReference>
<dbReference type="Pfam" id="PF12682">
    <property type="entry name" value="Flavodoxin_4"/>
    <property type="match status" value="1"/>
</dbReference>
<evidence type="ECO:0000313" key="4">
    <source>
        <dbReference type="Proteomes" id="UP000198896"/>
    </source>
</evidence>
<dbReference type="PANTHER" id="PTHR39201:SF1">
    <property type="entry name" value="FLAVODOXIN-LIKE DOMAIN-CONTAINING PROTEIN"/>
    <property type="match status" value="1"/>
</dbReference>
<feature type="domain" description="Flavodoxin-like" evidence="2">
    <location>
        <begin position="54"/>
        <end position="208"/>
    </location>
</feature>
<dbReference type="InterPro" id="IPR008254">
    <property type="entry name" value="Flavodoxin/NO_synth"/>
</dbReference>
<dbReference type="InterPro" id="IPR029039">
    <property type="entry name" value="Flavoprotein-like_sf"/>
</dbReference>
<dbReference type="PANTHER" id="PTHR39201">
    <property type="entry name" value="EXPORTED PROTEIN-RELATED"/>
    <property type="match status" value="1"/>
</dbReference>
<dbReference type="Proteomes" id="UP000198896">
    <property type="component" value="Unassembled WGS sequence"/>
</dbReference>
<dbReference type="OrthoDB" id="9806505at2"/>
<keyword evidence="4" id="KW-1185">Reference proteome</keyword>
<feature type="chain" id="PRO_5039147629" evidence="1">
    <location>
        <begin position="19"/>
        <end position="227"/>
    </location>
</feature>
<keyword evidence="1" id="KW-0732">Signal</keyword>